<comment type="catalytic activity">
    <reaction evidence="8 9">
        <text>a ubiquinone + NADH + 5 H(+)(in) = a ubiquinol + NAD(+) + 4 H(+)(out)</text>
        <dbReference type="Rhea" id="RHEA:29091"/>
        <dbReference type="Rhea" id="RHEA-COMP:9565"/>
        <dbReference type="Rhea" id="RHEA-COMP:9566"/>
        <dbReference type="ChEBI" id="CHEBI:15378"/>
        <dbReference type="ChEBI" id="CHEBI:16389"/>
        <dbReference type="ChEBI" id="CHEBI:17976"/>
        <dbReference type="ChEBI" id="CHEBI:57540"/>
        <dbReference type="ChEBI" id="CHEBI:57945"/>
        <dbReference type="EC" id="7.1.1.2"/>
    </reaction>
</comment>
<dbReference type="InterPro" id="IPR000440">
    <property type="entry name" value="NADH_UbQ/plastoQ_OxRdtase_su3"/>
</dbReference>
<reference evidence="10" key="1">
    <citation type="journal article" date="2022" name="Water Biol Secur">
        <title>Evolutionary rates of mitochondrial sequences and gene orders in Spirurina (Nematoda) are episodic but synchronised.</title>
        <authorList>
            <person name="Zou H."/>
            <person name="Lei H.-P."/>
            <person name="Chen R."/>
            <person name="Chen F.-L."/>
            <person name="Li W.-X."/>
            <person name="Li M."/>
            <person name="Zhang D."/>
            <person name="Jakovlic I."/>
            <person name="Wang G.-T."/>
        </authorList>
    </citation>
    <scope>NUCLEOTIDE SEQUENCE</scope>
</reference>
<reference evidence="10" key="2">
    <citation type="submission" date="2022-01" db="EMBL/GenBank/DDBJ databases">
        <authorList>
            <person name="Peng L.-H."/>
            <person name="Chen R."/>
            <person name="Chen F.-L."/>
            <person name="Li W.-X."/>
            <person name="Li M."/>
            <person name="Zhang D."/>
            <person name="Ivan J."/>
            <person name="Wang G.-T."/>
        </authorList>
    </citation>
    <scope>NUCLEOTIDE SEQUENCE</scope>
</reference>
<keyword evidence="9" id="KW-0679">Respiratory chain</keyword>
<keyword evidence="5 9" id="KW-0812">Transmembrane</keyword>
<dbReference type="GO" id="GO:0008137">
    <property type="term" value="F:NADH dehydrogenase (ubiquinone) activity"/>
    <property type="evidence" value="ECO:0007669"/>
    <property type="project" value="UniProtKB-UniRule"/>
</dbReference>
<keyword evidence="9" id="KW-0830">Ubiquinone</keyword>
<keyword evidence="4 9" id="KW-0813">Transport</keyword>
<feature type="transmembrane region" description="Helical" evidence="9">
    <location>
        <begin position="57"/>
        <end position="81"/>
    </location>
</feature>
<comment type="function">
    <text evidence="9">Core subunit of the mitochondrial membrane respiratory chain NADH dehydrogenase (Complex I) which catalyzes electron transfer from NADH through the respiratory chain, using ubiquinone as an electron acceptor. Essential for the catalytic activity of complex I.</text>
</comment>
<keyword evidence="7 9" id="KW-0472">Membrane</keyword>
<dbReference type="Pfam" id="PF00507">
    <property type="entry name" value="Oxidored_q4"/>
    <property type="match status" value="1"/>
</dbReference>
<keyword evidence="6 9" id="KW-1133">Transmembrane helix</keyword>
<accession>A0A9F2HGX6</accession>
<evidence type="ECO:0000256" key="2">
    <source>
        <dbReference type="ARBA" id="ARBA00008472"/>
    </source>
</evidence>
<evidence type="ECO:0000256" key="7">
    <source>
        <dbReference type="ARBA" id="ARBA00023136"/>
    </source>
</evidence>
<comment type="similarity">
    <text evidence="2 9">Belongs to the complex I subunit 3 family.</text>
</comment>
<keyword evidence="9 10" id="KW-0496">Mitochondrion</keyword>
<evidence type="ECO:0000256" key="4">
    <source>
        <dbReference type="ARBA" id="ARBA00022448"/>
    </source>
</evidence>
<evidence type="ECO:0000256" key="3">
    <source>
        <dbReference type="ARBA" id="ARBA00021007"/>
    </source>
</evidence>
<evidence type="ECO:0000256" key="6">
    <source>
        <dbReference type="ARBA" id="ARBA00022989"/>
    </source>
</evidence>
<proteinExistence type="inferred from homology"/>
<dbReference type="GO" id="GO:0030964">
    <property type="term" value="C:NADH dehydrogenase complex"/>
    <property type="evidence" value="ECO:0007669"/>
    <property type="project" value="TreeGrafter"/>
</dbReference>
<protein>
    <recommendedName>
        <fullName evidence="3 9">NADH-ubiquinone oxidoreductase chain 3</fullName>
        <ecNumber evidence="9">7.1.1.2</ecNumber>
    </recommendedName>
</protein>
<evidence type="ECO:0000256" key="8">
    <source>
        <dbReference type="ARBA" id="ARBA00049551"/>
    </source>
</evidence>
<organism evidence="10">
    <name type="scientific">Clavinema parasiluri</name>
    <dbReference type="NCBI Taxonomy" id="332280"/>
    <lineage>
        <taxon>Eukaryota</taxon>
        <taxon>Metazoa</taxon>
        <taxon>Ecdysozoa</taxon>
        <taxon>Nematoda</taxon>
        <taxon>Chromadorea</taxon>
        <taxon>Rhabditida</taxon>
        <taxon>Spirurina</taxon>
        <taxon>Dracunculoidea</taxon>
        <taxon>Philometridae</taxon>
        <taxon>Clavinema</taxon>
    </lineage>
</organism>
<keyword evidence="9" id="KW-0520">NAD</keyword>
<feature type="transmembrane region" description="Helical" evidence="9">
    <location>
        <begin position="88"/>
        <end position="107"/>
    </location>
</feature>
<keyword evidence="9" id="KW-1278">Translocase</keyword>
<sequence length="114" mass="13063">MGLLYVLLCSGLLSVLFVVVFYLGCMILSFLDEEVDKVSPFECGFDGSGAVCVSYSIHFFIMMLMFIFFDLEVVMFLSVIVSSYSSMISYLVLLVFVVLGFYMEWWYGKLVWLV</sequence>
<evidence type="ECO:0000256" key="1">
    <source>
        <dbReference type="ARBA" id="ARBA00004370"/>
    </source>
</evidence>
<evidence type="ECO:0000313" key="10">
    <source>
        <dbReference type="EMBL" id="WAX01693.1"/>
    </source>
</evidence>
<comment type="subcellular location">
    <subcellularLocation>
        <location evidence="1">Membrane</location>
    </subcellularLocation>
    <subcellularLocation>
        <location evidence="9">Mitochondrion membrane</location>
        <topology evidence="9">Multi-pass membrane protein</topology>
    </subcellularLocation>
</comment>
<dbReference type="AlphaFoldDB" id="A0A9F2HGX6"/>
<dbReference type="GO" id="GO:0031966">
    <property type="term" value="C:mitochondrial membrane"/>
    <property type="evidence" value="ECO:0007669"/>
    <property type="project" value="UniProtKB-SubCell"/>
</dbReference>
<feature type="transmembrane region" description="Helical" evidence="9">
    <location>
        <begin position="7"/>
        <end position="31"/>
    </location>
</feature>
<name>A0A9F2HGX6_9BILA</name>
<dbReference type="EC" id="7.1.1.2" evidence="9"/>
<keyword evidence="9" id="KW-0249">Electron transport</keyword>
<dbReference type="PANTHER" id="PTHR11058:SF9">
    <property type="entry name" value="NADH-UBIQUINONE OXIDOREDUCTASE CHAIN 3"/>
    <property type="match status" value="1"/>
</dbReference>
<dbReference type="InterPro" id="IPR038430">
    <property type="entry name" value="NDAH_ubi_oxred_su3_sf"/>
</dbReference>
<dbReference type="PANTHER" id="PTHR11058">
    <property type="entry name" value="NADH-UBIQUINONE OXIDOREDUCTASE CHAIN 3"/>
    <property type="match status" value="1"/>
</dbReference>
<dbReference type="Gene3D" id="1.20.58.1610">
    <property type="entry name" value="NADH:ubiquinone/plastoquinone oxidoreductase, chain 3"/>
    <property type="match status" value="1"/>
</dbReference>
<evidence type="ECO:0000256" key="9">
    <source>
        <dbReference type="RuleBase" id="RU003640"/>
    </source>
</evidence>
<dbReference type="EMBL" id="OM469014">
    <property type="protein sequence ID" value="WAX01693.1"/>
    <property type="molecule type" value="Genomic_DNA"/>
</dbReference>
<evidence type="ECO:0000256" key="5">
    <source>
        <dbReference type="ARBA" id="ARBA00022692"/>
    </source>
</evidence>
<geneLocation type="mitochondrion" evidence="10"/>
<gene>
    <name evidence="10" type="primary">nad3</name>
</gene>